<evidence type="ECO:0000256" key="3">
    <source>
        <dbReference type="ARBA" id="ARBA00022448"/>
    </source>
</evidence>
<evidence type="ECO:0000256" key="6">
    <source>
        <dbReference type="ARBA" id="ARBA00023125"/>
    </source>
</evidence>
<dbReference type="InterPro" id="IPR018060">
    <property type="entry name" value="HTH_AraC"/>
</dbReference>
<reference evidence="10 11" key="1">
    <citation type="submission" date="2022-09" db="EMBL/GenBank/DDBJ databases">
        <authorList>
            <person name="Han X.L."/>
            <person name="Wang Q."/>
            <person name="Lu T."/>
        </authorList>
    </citation>
    <scope>NUCLEOTIDE SEQUENCE [LARGE SCALE GENOMIC DNA]</scope>
    <source>
        <strain evidence="10 11">WQ 127069</strain>
    </source>
</reference>
<dbReference type="SMART" id="SM00342">
    <property type="entry name" value="HTH_ARAC"/>
    <property type="match status" value="1"/>
</dbReference>
<dbReference type="SUPFAM" id="SSF53807">
    <property type="entry name" value="Helical backbone' metal receptor"/>
    <property type="match status" value="1"/>
</dbReference>
<dbReference type="PANTHER" id="PTHR30532">
    <property type="entry name" value="IRON III DICITRATE-BINDING PERIPLASMIC PROTEIN"/>
    <property type="match status" value="1"/>
</dbReference>
<protein>
    <submittedName>
        <fullName evidence="10">AraC family transcriptional regulator</fullName>
    </submittedName>
</protein>
<keyword evidence="3" id="KW-0813">Transport</keyword>
<evidence type="ECO:0000313" key="10">
    <source>
        <dbReference type="EMBL" id="MCU6792246.1"/>
    </source>
</evidence>
<dbReference type="InterPro" id="IPR051313">
    <property type="entry name" value="Bact_iron-sidero_bind"/>
</dbReference>
<dbReference type="PROSITE" id="PS00041">
    <property type="entry name" value="HTH_ARAC_FAMILY_1"/>
    <property type="match status" value="1"/>
</dbReference>
<dbReference type="Pfam" id="PF12833">
    <property type="entry name" value="HTH_18"/>
    <property type="match status" value="1"/>
</dbReference>
<evidence type="ECO:0000259" key="8">
    <source>
        <dbReference type="PROSITE" id="PS01124"/>
    </source>
</evidence>
<evidence type="ECO:0000256" key="1">
    <source>
        <dbReference type="ARBA" id="ARBA00004196"/>
    </source>
</evidence>
<feature type="domain" description="Fe/B12 periplasmic-binding" evidence="9">
    <location>
        <begin position="299"/>
        <end position="554"/>
    </location>
</feature>
<dbReference type="RefSeq" id="WP_262683642.1">
    <property type="nucleotide sequence ID" value="NZ_JAOQIO010000022.1"/>
</dbReference>
<evidence type="ECO:0000256" key="2">
    <source>
        <dbReference type="ARBA" id="ARBA00008814"/>
    </source>
</evidence>
<dbReference type="InterPro" id="IPR009057">
    <property type="entry name" value="Homeodomain-like_sf"/>
</dbReference>
<dbReference type="SUPFAM" id="SSF51215">
    <property type="entry name" value="Regulatory protein AraC"/>
    <property type="match status" value="1"/>
</dbReference>
<keyword evidence="5" id="KW-0805">Transcription regulation</keyword>
<comment type="similarity">
    <text evidence="2">Belongs to the bacterial solute-binding protein 8 family.</text>
</comment>
<organism evidence="10 11">
    <name type="scientific">Paenibacillus baimaensis</name>
    <dbReference type="NCBI Taxonomy" id="2982185"/>
    <lineage>
        <taxon>Bacteria</taxon>
        <taxon>Bacillati</taxon>
        <taxon>Bacillota</taxon>
        <taxon>Bacilli</taxon>
        <taxon>Bacillales</taxon>
        <taxon>Paenibacillaceae</taxon>
        <taxon>Paenibacillus</taxon>
    </lineage>
</organism>
<keyword evidence="6" id="KW-0238">DNA-binding</keyword>
<feature type="domain" description="HTH araC/xylS-type" evidence="8">
    <location>
        <begin position="195"/>
        <end position="293"/>
    </location>
</feature>
<keyword evidence="7" id="KW-0804">Transcription</keyword>
<dbReference type="Proteomes" id="UP001652445">
    <property type="component" value="Unassembled WGS sequence"/>
</dbReference>
<dbReference type="EMBL" id="JAOQIO010000022">
    <property type="protein sequence ID" value="MCU6792246.1"/>
    <property type="molecule type" value="Genomic_DNA"/>
</dbReference>
<dbReference type="Gene3D" id="3.40.50.1980">
    <property type="entry name" value="Nitrogenase molybdenum iron protein domain"/>
    <property type="match status" value="2"/>
</dbReference>
<comment type="caution">
    <text evidence="10">The sequence shown here is derived from an EMBL/GenBank/DDBJ whole genome shotgun (WGS) entry which is preliminary data.</text>
</comment>
<accession>A0ABT2UDP2</accession>
<dbReference type="InterPro" id="IPR037923">
    <property type="entry name" value="HTH-like"/>
</dbReference>
<evidence type="ECO:0000256" key="4">
    <source>
        <dbReference type="ARBA" id="ARBA00022729"/>
    </source>
</evidence>
<sequence length="554" mass="62793">MNVNQPKDDFGLWHIGKYGMVIVMHDQESKVSAVDSLLYKLEEIRLLNTEAYGRLGKSIITLHTLLLVSGGGGVCRIDGDSISMSRGTCLVLSPGVLLEASTEEIREVQIYLITFHVYDVSEPTRLQHGELPCRQVVSVPSCSRLEEIARNMIQHRQRENAWDRLKANIWFQELLLDIVQQGFLGSQPDAQEAISRTMAYMERNYREGITRETLAQIAGMSAEYYSRLFKKRNGQSPVDYLTEIRMRHAKRMLVLSNTSIRDVAQSVGFNDEFYFSRKFKQNAGSAPTVYVKNYSRTKKVASLFIPYSGHLLALGVEPYISPRIKSNPITAHLPAATHVDDVNPDLETLADAQPSLILTSEYVDPLKAERLNSIAPTITIPFFQMDWRGHFKAVSRVIGKEKQANEWLSNYETKAERARSQLKKHMGSSNKVLILVIRGGKYYVYGSRNAGAVIYGDLQLAPPEGVSGIYHFMEMTVEAITDRYEPDYLIIQNRDCSDVSKAAEPLKTGPWNKMKAVQKQQVYWIQDDPSSWNCYTSLSHACILDEVVEWFVSQ</sequence>
<gene>
    <name evidence="10" type="ORF">OB236_08910</name>
</gene>
<proteinExistence type="inferred from homology"/>
<evidence type="ECO:0000259" key="9">
    <source>
        <dbReference type="PROSITE" id="PS50983"/>
    </source>
</evidence>
<keyword evidence="4" id="KW-0732">Signal</keyword>
<dbReference type="PANTHER" id="PTHR30532:SF26">
    <property type="entry name" value="IRON(3+)-HYDROXAMATE-BINDING PROTEIN FHUD"/>
    <property type="match status" value="1"/>
</dbReference>
<dbReference type="InterPro" id="IPR018062">
    <property type="entry name" value="HTH_AraC-typ_CS"/>
</dbReference>
<name>A0ABT2UDP2_9BACL</name>
<dbReference type="SUPFAM" id="SSF46689">
    <property type="entry name" value="Homeodomain-like"/>
    <property type="match status" value="2"/>
</dbReference>
<dbReference type="InterPro" id="IPR002491">
    <property type="entry name" value="ABC_transptr_periplasmic_BD"/>
</dbReference>
<evidence type="ECO:0000256" key="5">
    <source>
        <dbReference type="ARBA" id="ARBA00023015"/>
    </source>
</evidence>
<dbReference type="PROSITE" id="PS50983">
    <property type="entry name" value="FE_B12_PBP"/>
    <property type="match status" value="1"/>
</dbReference>
<dbReference type="PROSITE" id="PS01124">
    <property type="entry name" value="HTH_ARAC_FAMILY_2"/>
    <property type="match status" value="1"/>
</dbReference>
<dbReference type="Gene3D" id="1.10.10.60">
    <property type="entry name" value="Homeodomain-like"/>
    <property type="match status" value="2"/>
</dbReference>
<keyword evidence="11" id="KW-1185">Reference proteome</keyword>
<evidence type="ECO:0000256" key="7">
    <source>
        <dbReference type="ARBA" id="ARBA00023163"/>
    </source>
</evidence>
<dbReference type="Pfam" id="PF01497">
    <property type="entry name" value="Peripla_BP_2"/>
    <property type="match status" value="1"/>
</dbReference>
<evidence type="ECO:0000313" key="11">
    <source>
        <dbReference type="Proteomes" id="UP001652445"/>
    </source>
</evidence>
<comment type="subcellular location">
    <subcellularLocation>
        <location evidence="1">Cell envelope</location>
    </subcellularLocation>
</comment>